<dbReference type="InParanoid" id="D6WIX7"/>
<reference evidence="2 3" key="1">
    <citation type="journal article" date="2008" name="Nature">
        <title>The genome of the model beetle and pest Tribolium castaneum.</title>
        <authorList>
            <consortium name="Tribolium Genome Sequencing Consortium"/>
            <person name="Richards S."/>
            <person name="Gibbs R.A."/>
            <person name="Weinstock G.M."/>
            <person name="Brown S.J."/>
            <person name="Denell R."/>
            <person name="Beeman R.W."/>
            <person name="Gibbs R."/>
            <person name="Beeman R.W."/>
            <person name="Brown S.J."/>
            <person name="Bucher G."/>
            <person name="Friedrich M."/>
            <person name="Grimmelikhuijzen C.J."/>
            <person name="Klingler M."/>
            <person name="Lorenzen M."/>
            <person name="Richards S."/>
            <person name="Roth S."/>
            <person name="Schroder R."/>
            <person name="Tautz D."/>
            <person name="Zdobnov E.M."/>
            <person name="Muzny D."/>
            <person name="Gibbs R.A."/>
            <person name="Weinstock G.M."/>
            <person name="Attaway T."/>
            <person name="Bell S."/>
            <person name="Buhay C.J."/>
            <person name="Chandrabose M.N."/>
            <person name="Chavez D."/>
            <person name="Clerk-Blankenburg K.P."/>
            <person name="Cree A."/>
            <person name="Dao M."/>
            <person name="Davis C."/>
            <person name="Chacko J."/>
            <person name="Dinh H."/>
            <person name="Dugan-Rocha S."/>
            <person name="Fowler G."/>
            <person name="Garner T.T."/>
            <person name="Garnes J."/>
            <person name="Gnirke A."/>
            <person name="Hawes A."/>
            <person name="Hernandez J."/>
            <person name="Hines S."/>
            <person name="Holder M."/>
            <person name="Hume J."/>
            <person name="Jhangiani S.N."/>
            <person name="Joshi V."/>
            <person name="Khan Z.M."/>
            <person name="Jackson L."/>
            <person name="Kovar C."/>
            <person name="Kowis A."/>
            <person name="Lee S."/>
            <person name="Lewis L.R."/>
            <person name="Margolis J."/>
            <person name="Morgan M."/>
            <person name="Nazareth L.V."/>
            <person name="Nguyen N."/>
            <person name="Okwuonu G."/>
            <person name="Parker D."/>
            <person name="Richards S."/>
            <person name="Ruiz S.J."/>
            <person name="Santibanez J."/>
            <person name="Savard J."/>
            <person name="Scherer S.E."/>
            <person name="Schneider B."/>
            <person name="Sodergren E."/>
            <person name="Tautz D."/>
            <person name="Vattahil S."/>
            <person name="Villasana D."/>
            <person name="White C.S."/>
            <person name="Wright R."/>
            <person name="Park Y."/>
            <person name="Beeman R.W."/>
            <person name="Lord J."/>
            <person name="Oppert B."/>
            <person name="Lorenzen M."/>
            <person name="Brown S."/>
            <person name="Wang L."/>
            <person name="Savard J."/>
            <person name="Tautz D."/>
            <person name="Richards S."/>
            <person name="Weinstock G."/>
            <person name="Gibbs R.A."/>
            <person name="Liu Y."/>
            <person name="Worley K."/>
            <person name="Weinstock G."/>
            <person name="Elsik C.G."/>
            <person name="Reese J.T."/>
            <person name="Elhaik E."/>
            <person name="Landan G."/>
            <person name="Graur D."/>
            <person name="Arensburger P."/>
            <person name="Atkinson P."/>
            <person name="Beeman R.W."/>
            <person name="Beidler J."/>
            <person name="Brown S.J."/>
            <person name="Demuth J.P."/>
            <person name="Drury D.W."/>
            <person name="Du Y.Z."/>
            <person name="Fujiwara H."/>
            <person name="Lorenzen M."/>
            <person name="Maselli V."/>
            <person name="Osanai M."/>
            <person name="Park Y."/>
            <person name="Robertson H.M."/>
            <person name="Tu Z."/>
            <person name="Wang J.J."/>
            <person name="Wang S."/>
            <person name="Richards S."/>
            <person name="Song H."/>
            <person name="Zhang L."/>
            <person name="Sodergren E."/>
            <person name="Werner D."/>
            <person name="Stanke M."/>
            <person name="Morgenstern B."/>
            <person name="Solovyev V."/>
            <person name="Kosarev P."/>
            <person name="Brown G."/>
            <person name="Chen H.C."/>
            <person name="Ermolaeva O."/>
            <person name="Hlavina W."/>
            <person name="Kapustin Y."/>
            <person name="Kiryutin B."/>
            <person name="Kitts P."/>
            <person name="Maglott D."/>
            <person name="Pruitt K."/>
            <person name="Sapojnikov V."/>
            <person name="Souvorov A."/>
            <person name="Mackey A.J."/>
            <person name="Waterhouse R.M."/>
            <person name="Wyder S."/>
            <person name="Zdobnov E.M."/>
            <person name="Zdobnov E.M."/>
            <person name="Wyder S."/>
            <person name="Kriventseva E.V."/>
            <person name="Kadowaki T."/>
            <person name="Bork P."/>
            <person name="Aranda M."/>
            <person name="Bao R."/>
            <person name="Beermann A."/>
            <person name="Berns N."/>
            <person name="Bolognesi R."/>
            <person name="Bonneton F."/>
            <person name="Bopp D."/>
            <person name="Brown S.J."/>
            <person name="Bucher G."/>
            <person name="Butts T."/>
            <person name="Chaumot A."/>
            <person name="Denell R.E."/>
            <person name="Ferrier D.E."/>
            <person name="Friedrich M."/>
            <person name="Gordon C.M."/>
            <person name="Jindra M."/>
            <person name="Klingler M."/>
            <person name="Lan Q."/>
            <person name="Lattorff H.M."/>
            <person name="Laudet V."/>
            <person name="von Levetsow C."/>
            <person name="Liu Z."/>
            <person name="Lutz R."/>
            <person name="Lynch J.A."/>
            <person name="da Fonseca R.N."/>
            <person name="Posnien N."/>
            <person name="Reuter R."/>
            <person name="Roth S."/>
            <person name="Savard J."/>
            <person name="Schinko J.B."/>
            <person name="Schmitt C."/>
            <person name="Schoppmeier M."/>
            <person name="Schroder R."/>
            <person name="Shippy T.D."/>
            <person name="Simonnet F."/>
            <person name="Marques-Souza H."/>
            <person name="Tautz D."/>
            <person name="Tomoyasu Y."/>
            <person name="Trauner J."/>
            <person name="Van der Zee M."/>
            <person name="Vervoort M."/>
            <person name="Wittkopp N."/>
            <person name="Wimmer E.A."/>
            <person name="Yang X."/>
            <person name="Jones A.K."/>
            <person name="Sattelle D.B."/>
            <person name="Ebert P.R."/>
            <person name="Nelson D."/>
            <person name="Scott J.G."/>
            <person name="Beeman R.W."/>
            <person name="Muthukrishnan S."/>
            <person name="Kramer K.J."/>
            <person name="Arakane Y."/>
            <person name="Beeman R.W."/>
            <person name="Zhu Q."/>
            <person name="Hogenkamp D."/>
            <person name="Dixit R."/>
            <person name="Oppert B."/>
            <person name="Jiang H."/>
            <person name="Zou Z."/>
            <person name="Marshall J."/>
            <person name="Elpidina E."/>
            <person name="Vinokurov K."/>
            <person name="Oppert C."/>
            <person name="Zou Z."/>
            <person name="Evans J."/>
            <person name="Lu Z."/>
            <person name="Zhao P."/>
            <person name="Sumathipala N."/>
            <person name="Altincicek B."/>
            <person name="Vilcinskas A."/>
            <person name="Williams M."/>
            <person name="Hultmark D."/>
            <person name="Hetru C."/>
            <person name="Jiang H."/>
            <person name="Grimmelikhuijzen C.J."/>
            <person name="Hauser F."/>
            <person name="Cazzamali G."/>
            <person name="Williamson M."/>
            <person name="Park Y."/>
            <person name="Li B."/>
            <person name="Tanaka Y."/>
            <person name="Predel R."/>
            <person name="Neupert S."/>
            <person name="Schachtner J."/>
            <person name="Verleyen P."/>
            <person name="Raible F."/>
            <person name="Bork P."/>
            <person name="Friedrich M."/>
            <person name="Walden K.K."/>
            <person name="Robertson H.M."/>
            <person name="Angeli S."/>
            <person name="Foret S."/>
            <person name="Bucher G."/>
            <person name="Schuetz S."/>
            <person name="Maleszka R."/>
            <person name="Wimmer E.A."/>
            <person name="Beeman R.W."/>
            <person name="Lorenzen M."/>
            <person name="Tomoyasu Y."/>
            <person name="Miller S.C."/>
            <person name="Grossmann D."/>
            <person name="Bucher G."/>
        </authorList>
    </citation>
    <scope>NUCLEOTIDE SEQUENCE [LARGE SCALE GENOMIC DNA]</scope>
    <source>
        <strain evidence="2 3">Georgia GA2</strain>
    </source>
</reference>
<evidence type="ECO:0000256" key="1">
    <source>
        <dbReference type="SAM" id="MobiDB-lite"/>
    </source>
</evidence>
<dbReference type="AlphaFoldDB" id="D6WIX7"/>
<accession>D6WIX7</accession>
<gene>
    <name evidence="2" type="primary">AUGUSTUS-3.0.2_13836</name>
    <name evidence="2" type="ORF">TcasGA2_TC013836</name>
</gene>
<evidence type="ECO:0000313" key="3">
    <source>
        <dbReference type="Proteomes" id="UP000007266"/>
    </source>
</evidence>
<dbReference type="EMBL" id="KQ971342">
    <property type="protein sequence ID" value="EFA03727.2"/>
    <property type="molecule type" value="Genomic_DNA"/>
</dbReference>
<keyword evidence="3" id="KW-1185">Reference proteome</keyword>
<sequence>MAMPRVLCRVRLLIHNDFSVISKYSPVVNSVLINKCARFRHSIRHFRTNFPAGLVLNTSQKQDASSSSSDSDSSDSDEDGI</sequence>
<proteinExistence type="predicted"/>
<feature type="region of interest" description="Disordered" evidence="1">
    <location>
        <begin position="59"/>
        <end position="81"/>
    </location>
</feature>
<organism evidence="2 3">
    <name type="scientific">Tribolium castaneum</name>
    <name type="common">Red flour beetle</name>
    <dbReference type="NCBI Taxonomy" id="7070"/>
    <lineage>
        <taxon>Eukaryota</taxon>
        <taxon>Metazoa</taxon>
        <taxon>Ecdysozoa</taxon>
        <taxon>Arthropoda</taxon>
        <taxon>Hexapoda</taxon>
        <taxon>Insecta</taxon>
        <taxon>Pterygota</taxon>
        <taxon>Neoptera</taxon>
        <taxon>Endopterygota</taxon>
        <taxon>Coleoptera</taxon>
        <taxon>Polyphaga</taxon>
        <taxon>Cucujiformia</taxon>
        <taxon>Tenebrionidae</taxon>
        <taxon>Tenebrionidae incertae sedis</taxon>
        <taxon>Tribolium</taxon>
    </lineage>
</organism>
<reference evidence="2 3" key="2">
    <citation type="journal article" date="2010" name="Nucleic Acids Res.">
        <title>BeetleBase in 2010: revisions to provide comprehensive genomic information for Tribolium castaneum.</title>
        <authorList>
            <person name="Kim H.S."/>
            <person name="Murphy T."/>
            <person name="Xia J."/>
            <person name="Caragea D."/>
            <person name="Park Y."/>
            <person name="Beeman R.W."/>
            <person name="Lorenzen M.D."/>
            <person name="Butcher S."/>
            <person name="Manak J.R."/>
            <person name="Brown S.J."/>
        </authorList>
    </citation>
    <scope>GENOME REANNOTATION</scope>
    <source>
        <strain evidence="2 3">Georgia GA2</strain>
    </source>
</reference>
<feature type="compositionally biased region" description="Acidic residues" evidence="1">
    <location>
        <begin position="72"/>
        <end position="81"/>
    </location>
</feature>
<dbReference type="Proteomes" id="UP000007266">
    <property type="component" value="Linkage group 5"/>
</dbReference>
<evidence type="ECO:0000313" key="2">
    <source>
        <dbReference type="EMBL" id="EFA03727.2"/>
    </source>
</evidence>
<name>D6WIX7_TRICA</name>
<protein>
    <submittedName>
        <fullName evidence="2">Uncharacterized protein</fullName>
    </submittedName>
</protein>
<dbReference type="HOGENOM" id="CLU_1888466_0_0_1"/>